<evidence type="ECO:0000313" key="2">
    <source>
        <dbReference type="EMBL" id="CAD8113492.1"/>
    </source>
</evidence>
<keyword evidence="1" id="KW-1133">Transmembrane helix</keyword>
<keyword evidence="3" id="KW-1185">Reference proteome</keyword>
<dbReference type="Proteomes" id="UP000692954">
    <property type="component" value="Unassembled WGS sequence"/>
</dbReference>
<comment type="caution">
    <text evidence="2">The sequence shown here is derived from an EMBL/GenBank/DDBJ whole genome shotgun (WGS) entry which is preliminary data.</text>
</comment>
<gene>
    <name evidence="2" type="ORF">PSON_ATCC_30995.1.T1030148</name>
</gene>
<keyword evidence="1" id="KW-0472">Membrane</keyword>
<proteinExistence type="predicted"/>
<evidence type="ECO:0000313" key="3">
    <source>
        <dbReference type="Proteomes" id="UP000692954"/>
    </source>
</evidence>
<protein>
    <recommendedName>
        <fullName evidence="4">Transmembrane protein</fullName>
    </recommendedName>
</protein>
<dbReference type="EMBL" id="CAJJDN010000103">
    <property type="protein sequence ID" value="CAD8113492.1"/>
    <property type="molecule type" value="Genomic_DNA"/>
</dbReference>
<evidence type="ECO:0000256" key="1">
    <source>
        <dbReference type="SAM" id="Phobius"/>
    </source>
</evidence>
<sequence>MLFTFILISKCFARINLTIGIDITNKTSLNYLGTLEKHNQQFQEIGLILNILYRILPCYSCQIRHNFTKPEPNCYGGGRYCQFSTYANGQLLLKEIIRQKCLFIKDVSLFLSYINYFQQDCLDNPDYAFCSKQILEQKLLNNDTIEINQCINDSFLGEGDQALLENFILAQEMKQQYNQSTLTVYLNNQDISNQKFDVLFENIYQKLKKNNFEIKTNQQIDEIQFYVFIALLILLILISIKVLKKSDDQVFPMEEKKWIIQLENVK</sequence>
<keyword evidence="1" id="KW-0812">Transmembrane</keyword>
<dbReference type="AlphaFoldDB" id="A0A8S1QCR9"/>
<reference evidence="2" key="1">
    <citation type="submission" date="2021-01" db="EMBL/GenBank/DDBJ databases">
        <authorList>
            <consortium name="Genoscope - CEA"/>
            <person name="William W."/>
        </authorList>
    </citation>
    <scope>NUCLEOTIDE SEQUENCE</scope>
</reference>
<dbReference type="OrthoDB" id="10045365at2759"/>
<feature type="transmembrane region" description="Helical" evidence="1">
    <location>
        <begin position="223"/>
        <end position="243"/>
    </location>
</feature>
<name>A0A8S1QCR9_9CILI</name>
<accession>A0A8S1QCR9</accession>
<evidence type="ECO:0008006" key="4">
    <source>
        <dbReference type="Google" id="ProtNLM"/>
    </source>
</evidence>
<organism evidence="2 3">
    <name type="scientific">Paramecium sonneborni</name>
    <dbReference type="NCBI Taxonomy" id="65129"/>
    <lineage>
        <taxon>Eukaryota</taxon>
        <taxon>Sar</taxon>
        <taxon>Alveolata</taxon>
        <taxon>Ciliophora</taxon>
        <taxon>Intramacronucleata</taxon>
        <taxon>Oligohymenophorea</taxon>
        <taxon>Peniculida</taxon>
        <taxon>Parameciidae</taxon>
        <taxon>Paramecium</taxon>
    </lineage>
</organism>